<dbReference type="PANTHER" id="PTHR30194">
    <property type="entry name" value="CROSSOVER JUNCTION ENDODEOXYRIBONUCLEASE RUVC"/>
    <property type="match status" value="1"/>
</dbReference>
<keyword evidence="9" id="KW-0238">DNA-binding</keyword>
<comment type="similarity">
    <text evidence="1">Belongs to the RuvC family.</text>
</comment>
<reference evidence="12 13" key="1">
    <citation type="journal article" date="2010" name="BMC Genomics">
        <title>Genome sequence of the pattern forming Paenibacillus vortex bacterium reveals potential for thriving in complex environments.</title>
        <authorList>
            <person name="Sirota-Madi A."/>
            <person name="Olender T."/>
            <person name="Helman Y."/>
            <person name="Ingham C."/>
            <person name="Brainis I."/>
            <person name="Roth D."/>
            <person name="Hagi E."/>
            <person name="Brodsky L."/>
            <person name="Leshkowitz D."/>
            <person name="Galatenko V."/>
            <person name="Nikolaev V."/>
            <person name="Mugasimangalam R.C."/>
            <person name="Bransburg-Zabary S."/>
            <person name="Gutnick D.L."/>
            <person name="Lancet D."/>
            <person name="Ben-Jacob E."/>
        </authorList>
    </citation>
    <scope>NUCLEOTIDE SEQUENCE [LARGE SCALE GENOMIC DNA]</scope>
    <source>
        <strain evidence="12 13">V453</strain>
    </source>
</reference>
<dbReference type="InterPro" id="IPR012337">
    <property type="entry name" value="RNaseH-like_sf"/>
</dbReference>
<dbReference type="Gene3D" id="3.30.420.10">
    <property type="entry name" value="Ribonuclease H-like superfamily/Ribonuclease H"/>
    <property type="match status" value="1"/>
</dbReference>
<keyword evidence="8" id="KW-0460">Magnesium</keyword>
<keyword evidence="7" id="KW-0378">Hydrolase</keyword>
<comment type="caution">
    <text evidence="12">The sequence shown here is derived from an EMBL/GenBank/DDBJ whole genome shotgun (WGS) entry which is preliminary data.</text>
</comment>
<evidence type="ECO:0000256" key="9">
    <source>
        <dbReference type="ARBA" id="ARBA00023125"/>
    </source>
</evidence>
<dbReference type="Proteomes" id="UP000003094">
    <property type="component" value="Unassembled WGS sequence"/>
</dbReference>
<dbReference type="PANTHER" id="PTHR30194:SF3">
    <property type="entry name" value="CROSSOVER JUNCTION ENDODEOXYRIBONUCLEASE RUVC"/>
    <property type="match status" value="1"/>
</dbReference>
<dbReference type="GO" id="GO:0006281">
    <property type="term" value="P:DNA repair"/>
    <property type="evidence" value="ECO:0007669"/>
    <property type="project" value="UniProtKB-KW"/>
</dbReference>
<dbReference type="GO" id="GO:0016787">
    <property type="term" value="F:hydrolase activity"/>
    <property type="evidence" value="ECO:0007669"/>
    <property type="project" value="UniProtKB-KW"/>
</dbReference>
<evidence type="ECO:0000256" key="10">
    <source>
        <dbReference type="ARBA" id="ARBA00023172"/>
    </source>
</evidence>
<keyword evidence="3" id="KW-0540">Nuclease</keyword>
<keyword evidence="11" id="KW-0234">DNA repair</keyword>
<accession>A0A2R9T2R5</accession>
<dbReference type="AlphaFoldDB" id="A0A2R9T2R5"/>
<evidence type="ECO:0000256" key="6">
    <source>
        <dbReference type="ARBA" id="ARBA00022763"/>
    </source>
</evidence>
<keyword evidence="4" id="KW-0479">Metal-binding</keyword>
<dbReference type="RefSeq" id="WP_006207270.1">
    <property type="nucleotide sequence ID" value="NZ_ADHJ01000001.1"/>
</dbReference>
<organism evidence="12 13">
    <name type="scientific">Paenibacillus vortex V453</name>
    <dbReference type="NCBI Taxonomy" id="715225"/>
    <lineage>
        <taxon>Bacteria</taxon>
        <taxon>Bacillati</taxon>
        <taxon>Bacillota</taxon>
        <taxon>Bacilli</taxon>
        <taxon>Bacillales</taxon>
        <taxon>Paenibacillaceae</taxon>
        <taxon>Paenibacillus</taxon>
    </lineage>
</organism>
<name>A0A2R9T2R5_9BACL</name>
<evidence type="ECO:0000313" key="13">
    <source>
        <dbReference type="Proteomes" id="UP000003094"/>
    </source>
</evidence>
<protein>
    <submittedName>
        <fullName evidence="12">Uncharacterized protein</fullName>
    </submittedName>
</protein>
<dbReference type="GO" id="GO:0003677">
    <property type="term" value="F:DNA binding"/>
    <property type="evidence" value="ECO:0007669"/>
    <property type="project" value="UniProtKB-KW"/>
</dbReference>
<keyword evidence="6" id="KW-0227">DNA damage</keyword>
<evidence type="ECO:0000256" key="2">
    <source>
        <dbReference type="ARBA" id="ARBA00022490"/>
    </source>
</evidence>
<dbReference type="GO" id="GO:0004520">
    <property type="term" value="F:DNA endonuclease activity"/>
    <property type="evidence" value="ECO:0007669"/>
    <property type="project" value="InterPro"/>
</dbReference>
<evidence type="ECO:0000256" key="7">
    <source>
        <dbReference type="ARBA" id="ARBA00022801"/>
    </source>
</evidence>
<dbReference type="GO" id="GO:0006310">
    <property type="term" value="P:DNA recombination"/>
    <property type="evidence" value="ECO:0007669"/>
    <property type="project" value="UniProtKB-KW"/>
</dbReference>
<evidence type="ECO:0000256" key="4">
    <source>
        <dbReference type="ARBA" id="ARBA00022723"/>
    </source>
</evidence>
<keyword evidence="10" id="KW-0233">DNA recombination</keyword>
<dbReference type="InterPro" id="IPR036397">
    <property type="entry name" value="RNaseH_sf"/>
</dbReference>
<evidence type="ECO:0000256" key="11">
    <source>
        <dbReference type="ARBA" id="ARBA00023204"/>
    </source>
</evidence>
<evidence type="ECO:0000256" key="1">
    <source>
        <dbReference type="ARBA" id="ARBA00009518"/>
    </source>
</evidence>
<evidence type="ECO:0000256" key="3">
    <source>
        <dbReference type="ARBA" id="ARBA00022722"/>
    </source>
</evidence>
<dbReference type="EMBL" id="ADHJ01000001">
    <property type="protein sequence ID" value="EFU43851.1"/>
    <property type="molecule type" value="Genomic_DNA"/>
</dbReference>
<keyword evidence="13" id="KW-1185">Reference proteome</keyword>
<evidence type="ECO:0000256" key="8">
    <source>
        <dbReference type="ARBA" id="ARBA00022842"/>
    </source>
</evidence>
<dbReference type="SUPFAM" id="SSF53098">
    <property type="entry name" value="Ribonuclease H-like"/>
    <property type="match status" value="1"/>
</dbReference>
<keyword evidence="5" id="KW-0255">Endonuclease</keyword>
<dbReference type="InterPro" id="IPR002176">
    <property type="entry name" value="X-over_junc_endoDNase_RuvC"/>
</dbReference>
<gene>
    <name evidence="12" type="ORF">PVOR_01530</name>
</gene>
<keyword evidence="2" id="KW-0963">Cytoplasm</keyword>
<proteinExistence type="inferred from homology"/>
<sequence length="181" mass="21076">MRTLFCDQSLLRFGFSIVEKASDHVQIIAYGLLQLDAKLHYIERLGEIEKWLIRMIREYGIEQIVCEEIQFQRNVQTFRKLAVLQSAIEAVCYHNGISYAKPLQVHVWRTKGVRRILQLPDGSKQTLFQYLNHYLNAPPAFDMNQADALGMAIYWCDKYYENLPLHMQNALQLQIKGKGIG</sequence>
<dbReference type="Pfam" id="PF02075">
    <property type="entry name" value="RuvC"/>
    <property type="match status" value="1"/>
</dbReference>
<evidence type="ECO:0000256" key="5">
    <source>
        <dbReference type="ARBA" id="ARBA00022759"/>
    </source>
</evidence>
<evidence type="ECO:0000313" key="12">
    <source>
        <dbReference type="EMBL" id="EFU43851.1"/>
    </source>
</evidence>
<dbReference type="KEGG" id="pvo:PVOR_01530"/>
<dbReference type="GO" id="GO:0046872">
    <property type="term" value="F:metal ion binding"/>
    <property type="evidence" value="ECO:0007669"/>
    <property type="project" value="UniProtKB-KW"/>
</dbReference>